<dbReference type="InterPro" id="IPR051328">
    <property type="entry name" value="T7SS_ABC-Transporter"/>
</dbReference>
<dbReference type="InterPro" id="IPR017501">
    <property type="entry name" value="Phage_infect_YhgE_C"/>
</dbReference>
<organism evidence="7 8">
    <name type="scientific">Latilactobacillus curvatus</name>
    <name type="common">Lactobacillus curvatus</name>
    <dbReference type="NCBI Taxonomy" id="28038"/>
    <lineage>
        <taxon>Bacteria</taxon>
        <taxon>Bacillati</taxon>
        <taxon>Bacillota</taxon>
        <taxon>Bacilli</taxon>
        <taxon>Lactobacillales</taxon>
        <taxon>Lactobacillaceae</taxon>
        <taxon>Latilactobacillus</taxon>
    </lineage>
</organism>
<comment type="subcellular location">
    <subcellularLocation>
        <location evidence="1">Membrane</location>
        <topology evidence="1">Multi-pass membrane protein</topology>
    </subcellularLocation>
</comment>
<keyword evidence="2 5" id="KW-0812">Transmembrane</keyword>
<keyword evidence="4 5" id="KW-0472">Membrane</keyword>
<sequence>MKMIQNEFKFIAKNRLIMISLIAIVFIPFLYSIFFLKSVWDPYGSTGELPVAVVNNDQPATYNGETLSAGKDMVKELKKNDQLGWRFVSAKKAQQGLKDKEYYTVVTLPKNFSANAATVLDKNPKKMQIQYKTNDSLNFIGEVISEMGAKELNAQVRETVTNAYAKVMFKQVKTAGKGFSTAAKGAKQLTDGSVTLSDGLNVYTAGVAQVNDGIMTMKTSVVPLSDGVKQLADGSNTLNNGLLLLDSKTGALASGASQLDSGAGQLNAGLQTLNSKTGALASGAGQLNDGAAQLNTGLKTLNSKAPDLSNGVKALNTGASALNDGVKGYTDVASKLNGGLQELNEKSSVLSDDVDGLSDGVTALKAGSQQISDGLQVMQKKLNEKPTFENETAYNTAVAQYSSINGLISQVQATIPALQSDLNAIPDQVATTTDFDAKAQGIIDAEKQAGIVFTAQQEAGIKAKLSEQLKASAKDEAQQIVSGINAKIDAQKPTADEYAKLTTAVNGSLSMLSSLKQIQTGLNDVNGQPGLVTGATKVNAGIDQLATGSQALIAGLNKYTDGVASAANGANTLTSMNSKLVTGSAQLSAGTIALNGQIPTLTGGIGQLYNGSTALYMGTNQLNGQIPALTGGVSQLATGSAALAVGTGALNAQVPQLTSGISQLATGSTALNNGLGQLNGQIPTLTSGVDQLAAGTNQLTDNSAKLTDGAGQLTDGNKTLASALKSGANEVNSIQLTDKTADMFAAPAELKHSNYSYVPNYGHALAPYVLSVALFVGAIVFNFAYPIRKISMTGQSSTAWFLSKITVGALVAVGMAIIEPALMMVAGLNVDHPAQFFLMAITFSLASMSIIMFLSMIFDNPGRFLAMVLLMLQLGGSGGTFPMEITNHFYNVIHPFLPMTYSILGLREAITSGLGTGQIVQSFFVLLAFIVVALLLLWLGMNHLQKIGNGGRSQLDDNQKLQDVEK</sequence>
<proteinExistence type="predicted"/>
<dbReference type="InterPro" id="IPR013525">
    <property type="entry name" value="ABC2_TM"/>
</dbReference>
<evidence type="ECO:0000259" key="6">
    <source>
        <dbReference type="Pfam" id="PF12698"/>
    </source>
</evidence>
<evidence type="ECO:0000256" key="2">
    <source>
        <dbReference type="ARBA" id="ARBA00022692"/>
    </source>
</evidence>
<dbReference type="GO" id="GO:0140359">
    <property type="term" value="F:ABC-type transporter activity"/>
    <property type="evidence" value="ECO:0007669"/>
    <property type="project" value="InterPro"/>
</dbReference>
<gene>
    <name evidence="7" type="ORF">DT351_00905</name>
</gene>
<evidence type="ECO:0000313" key="7">
    <source>
        <dbReference type="EMBL" id="AXN35016.1"/>
    </source>
</evidence>
<feature type="domain" description="ABC-2 type transporter transmembrane" evidence="6">
    <location>
        <begin position="17"/>
        <end position="167"/>
    </location>
</feature>
<reference evidence="7 8" key="1">
    <citation type="submission" date="2018-07" db="EMBL/GenBank/DDBJ databases">
        <title>Lactobacillus curvatus genome sequence.</title>
        <authorList>
            <person name="Prechtl R."/>
        </authorList>
    </citation>
    <scope>NUCLEOTIDE SEQUENCE [LARGE SCALE GENOMIC DNA]</scope>
    <source>
        <strain evidence="7 8">TMW 1.1928</strain>
    </source>
</reference>
<dbReference type="InterPro" id="IPR017500">
    <property type="entry name" value="Phage_infect_YhgE_N"/>
</dbReference>
<dbReference type="RefSeq" id="WP_081395369.1">
    <property type="nucleotide sequence ID" value="NZ_CP031003.1"/>
</dbReference>
<dbReference type="PANTHER" id="PTHR43077">
    <property type="entry name" value="TRANSPORT PERMEASE YVFS-RELATED"/>
    <property type="match status" value="1"/>
</dbReference>
<dbReference type="PANTHER" id="PTHR43077:SF5">
    <property type="entry name" value="PHAGE INFECTION PROTEIN"/>
    <property type="match status" value="1"/>
</dbReference>
<dbReference type="Gene3D" id="3.40.1710.10">
    <property type="entry name" value="abc type-2 transporter like domain"/>
    <property type="match status" value="1"/>
</dbReference>
<dbReference type="Gene3D" id="1.10.287.950">
    <property type="entry name" value="Methyl-accepting chemotaxis protein"/>
    <property type="match status" value="1"/>
</dbReference>
<evidence type="ECO:0000256" key="5">
    <source>
        <dbReference type="SAM" id="Phobius"/>
    </source>
</evidence>
<name>A0A385ACD6_LATCU</name>
<dbReference type="GO" id="GO:0016020">
    <property type="term" value="C:membrane"/>
    <property type="evidence" value="ECO:0007669"/>
    <property type="project" value="UniProtKB-SubCell"/>
</dbReference>
<dbReference type="NCBIfam" id="TIGR03062">
    <property type="entry name" value="pip_yhgE_Cterm"/>
    <property type="match status" value="1"/>
</dbReference>
<dbReference type="NCBIfam" id="TIGR03061">
    <property type="entry name" value="pip_yhgE_Nterm"/>
    <property type="match status" value="1"/>
</dbReference>
<accession>A0A385ACD6</accession>
<feature type="transmembrane region" description="Helical" evidence="5">
    <location>
        <begin position="864"/>
        <end position="883"/>
    </location>
</feature>
<feature type="transmembrane region" description="Helical" evidence="5">
    <location>
        <begin position="16"/>
        <end position="36"/>
    </location>
</feature>
<feature type="domain" description="ABC-2 type transporter transmembrane" evidence="6">
    <location>
        <begin position="718"/>
        <end position="939"/>
    </location>
</feature>
<dbReference type="AlphaFoldDB" id="A0A385ACD6"/>
<feature type="transmembrane region" description="Helical" evidence="5">
    <location>
        <begin position="805"/>
        <end position="828"/>
    </location>
</feature>
<protein>
    <submittedName>
        <fullName evidence="7">YhgE/Pip domain-containing protein</fullName>
    </submittedName>
</protein>
<dbReference type="Pfam" id="PF12698">
    <property type="entry name" value="ABC2_membrane_3"/>
    <property type="match status" value="2"/>
</dbReference>
<dbReference type="Proteomes" id="UP000257607">
    <property type="component" value="Chromosome"/>
</dbReference>
<dbReference type="NCBIfam" id="TIGR03057">
    <property type="entry name" value="xxxLxxG_by_4"/>
    <property type="match status" value="7"/>
</dbReference>
<evidence type="ECO:0000256" key="4">
    <source>
        <dbReference type="ARBA" id="ARBA00023136"/>
    </source>
</evidence>
<dbReference type="EMBL" id="CP031003">
    <property type="protein sequence ID" value="AXN35016.1"/>
    <property type="molecule type" value="Genomic_DNA"/>
</dbReference>
<feature type="transmembrane region" description="Helical" evidence="5">
    <location>
        <begin position="765"/>
        <end position="785"/>
    </location>
</feature>
<dbReference type="InterPro" id="IPR023908">
    <property type="entry name" value="xxxLxxG_rpt"/>
</dbReference>
<feature type="transmembrane region" description="Helical" evidence="5">
    <location>
        <begin position="919"/>
        <end position="939"/>
    </location>
</feature>
<feature type="transmembrane region" description="Helical" evidence="5">
    <location>
        <begin position="834"/>
        <end position="857"/>
    </location>
</feature>
<evidence type="ECO:0000313" key="8">
    <source>
        <dbReference type="Proteomes" id="UP000257607"/>
    </source>
</evidence>
<evidence type="ECO:0000256" key="1">
    <source>
        <dbReference type="ARBA" id="ARBA00004141"/>
    </source>
</evidence>
<keyword evidence="3 5" id="KW-1133">Transmembrane helix</keyword>
<evidence type="ECO:0000256" key="3">
    <source>
        <dbReference type="ARBA" id="ARBA00022989"/>
    </source>
</evidence>